<protein>
    <recommendedName>
        <fullName evidence="14">Crossover junction endonuclease MUS81</fullName>
        <ecNumber evidence="14">3.1.22.-</ecNumber>
    </recommendedName>
</protein>
<dbReference type="EMBL" id="KN823011">
    <property type="protein sequence ID" value="KIO27266.1"/>
    <property type="molecule type" value="Genomic_DNA"/>
</dbReference>
<evidence type="ECO:0000256" key="10">
    <source>
        <dbReference type="ARBA" id="ARBA00023172"/>
    </source>
</evidence>
<dbReference type="GO" id="GO:0046872">
    <property type="term" value="F:metal ion binding"/>
    <property type="evidence" value="ECO:0007669"/>
    <property type="project" value="UniProtKB-UniRule"/>
</dbReference>
<sequence>MPIGVVGPSARRPAPRASNHIPAPRPVDELESELEDSQLRLTPNFYQPPRTSPFRNESISADDRIHSSAPAQNYLEPFQPWFLPAGSYDILMVLDIREGRQSNEALIPDLETRGVNIERRPLAIGDVAWIARKTCLDGLGGPQECVLDFIVERKRMDDLVTSVKDGRFHEQKFRLQESGIGRVFYVVEHYQTSKHRENYAKMIDTALSSTQIVDGFKVKETESLKETAAFLAQMHKTLLRIHQNRDLPIIPTHIIRRHSYTAMQKHLRDTQPDQVYLTTWDAFGVLNAKSGFLTTRECWARMLLCVNGLSPEKVAAIIDLYETPKALWESFAAAEEEEDIERRRENEEGVARQAANGGKEKGKGRGKRSAVIPAKHMLTRMPNGVGRRKIGVALSEKVYELFRSHSNY</sequence>
<dbReference type="GO" id="GO:0008821">
    <property type="term" value="F:crossover junction DNA endonuclease activity"/>
    <property type="evidence" value="ECO:0007669"/>
    <property type="project" value="UniProtKB-UniRule"/>
</dbReference>
<evidence type="ECO:0000256" key="6">
    <source>
        <dbReference type="ARBA" id="ARBA00022759"/>
    </source>
</evidence>
<comment type="similarity">
    <text evidence="3 14">Belongs to the XPF family.</text>
</comment>
<keyword evidence="6 14" id="KW-0255">Endonuclease</keyword>
<dbReference type="FunFam" id="3.40.50.10130:FF:000003">
    <property type="entry name" value="Crossover junction endonuclease MUS81"/>
    <property type="match status" value="1"/>
</dbReference>
<dbReference type="InterPro" id="IPR042530">
    <property type="entry name" value="EME1/EME2_C"/>
</dbReference>
<dbReference type="InterPro" id="IPR011335">
    <property type="entry name" value="Restrct_endonuc-II-like"/>
</dbReference>
<evidence type="ECO:0000313" key="17">
    <source>
        <dbReference type="EMBL" id="KIO27266.1"/>
    </source>
</evidence>
<comment type="function">
    <text evidence="14">Interacts with EME1 to form a DNA structure-specific endonuclease with substrate preference for branched DNA structures with a 5'-end at the branch nick. Typical substrates include 3'-flap structures, D-loops, replication forks and nicked Holliday junctions. May be required in mitosis for the processing of stalled or collapsed replication fork intermediates. May be required in meiosis for the repair of meiosis-specific double strand breaks subsequent to single-end invasion (SEI).</text>
</comment>
<dbReference type="Pfam" id="PF02732">
    <property type="entry name" value="ERCC4"/>
    <property type="match status" value="1"/>
</dbReference>
<evidence type="ECO:0000256" key="8">
    <source>
        <dbReference type="ARBA" id="ARBA00022801"/>
    </source>
</evidence>
<dbReference type="OrthoDB" id="5963188at2759"/>
<keyword evidence="12 14" id="KW-0539">Nucleus</keyword>
<comment type="subcellular location">
    <subcellularLocation>
        <location evidence="2 14">Nucleus</location>
    </subcellularLocation>
</comment>
<evidence type="ECO:0000259" key="16">
    <source>
        <dbReference type="SMART" id="SM00891"/>
    </source>
</evidence>
<dbReference type="HOGENOM" id="CLU_014329_1_0_1"/>
<keyword evidence="8 14" id="KW-0378">Hydrolase</keyword>
<organism evidence="17 18">
    <name type="scientific">Tulasnella calospora MUT 4182</name>
    <dbReference type="NCBI Taxonomy" id="1051891"/>
    <lineage>
        <taxon>Eukaryota</taxon>
        <taxon>Fungi</taxon>
        <taxon>Dikarya</taxon>
        <taxon>Basidiomycota</taxon>
        <taxon>Agaricomycotina</taxon>
        <taxon>Agaricomycetes</taxon>
        <taxon>Cantharellales</taxon>
        <taxon>Tulasnellaceae</taxon>
        <taxon>Tulasnella</taxon>
    </lineage>
</organism>
<evidence type="ECO:0000256" key="12">
    <source>
        <dbReference type="ARBA" id="ARBA00023242"/>
    </source>
</evidence>
<dbReference type="SUPFAM" id="SSF52980">
    <property type="entry name" value="Restriction endonuclease-like"/>
    <property type="match status" value="1"/>
</dbReference>
<keyword evidence="7 14" id="KW-0227">DNA damage</keyword>
<keyword evidence="9 14" id="KW-0460">Magnesium</keyword>
<keyword evidence="5 14" id="KW-0479">Metal-binding</keyword>
<dbReference type="GO" id="GO:0000727">
    <property type="term" value="P:double-strand break repair via break-induced replication"/>
    <property type="evidence" value="ECO:0007669"/>
    <property type="project" value="UniProtKB-UniRule"/>
</dbReference>
<dbReference type="SMART" id="SM00891">
    <property type="entry name" value="ERCC4"/>
    <property type="match status" value="1"/>
</dbReference>
<evidence type="ECO:0000256" key="14">
    <source>
        <dbReference type="RuleBase" id="RU369042"/>
    </source>
</evidence>
<evidence type="ECO:0000256" key="3">
    <source>
        <dbReference type="ARBA" id="ARBA00010015"/>
    </source>
</evidence>
<name>A0A0C3QJH6_9AGAM</name>
<evidence type="ECO:0000256" key="7">
    <source>
        <dbReference type="ARBA" id="ARBA00022763"/>
    </source>
</evidence>
<dbReference type="GO" id="GO:0000712">
    <property type="term" value="P:resolution of meiotic recombination intermediates"/>
    <property type="evidence" value="ECO:0007669"/>
    <property type="project" value="TreeGrafter"/>
</dbReference>
<dbReference type="GO" id="GO:0048257">
    <property type="term" value="F:3'-flap endonuclease activity"/>
    <property type="evidence" value="ECO:0007669"/>
    <property type="project" value="TreeGrafter"/>
</dbReference>
<reference evidence="17 18" key="1">
    <citation type="submission" date="2014-04" db="EMBL/GenBank/DDBJ databases">
        <authorList>
            <consortium name="DOE Joint Genome Institute"/>
            <person name="Kuo A."/>
            <person name="Girlanda M."/>
            <person name="Perotto S."/>
            <person name="Kohler A."/>
            <person name="Nagy L.G."/>
            <person name="Floudas D."/>
            <person name="Copeland A."/>
            <person name="Barry K.W."/>
            <person name="Cichocki N."/>
            <person name="Veneault-Fourrey C."/>
            <person name="LaButti K."/>
            <person name="Lindquist E.A."/>
            <person name="Lipzen A."/>
            <person name="Lundell T."/>
            <person name="Morin E."/>
            <person name="Murat C."/>
            <person name="Sun H."/>
            <person name="Tunlid A."/>
            <person name="Henrissat B."/>
            <person name="Grigoriev I.V."/>
            <person name="Hibbett D.S."/>
            <person name="Martin F."/>
            <person name="Nordberg H.P."/>
            <person name="Cantor M.N."/>
            <person name="Hua S.X."/>
        </authorList>
    </citation>
    <scope>NUCLEOTIDE SEQUENCE [LARGE SCALE GENOMIC DNA]</scope>
    <source>
        <strain evidence="17 18">MUT 4182</strain>
    </source>
</reference>
<evidence type="ECO:0000256" key="5">
    <source>
        <dbReference type="ARBA" id="ARBA00022723"/>
    </source>
</evidence>
<evidence type="ECO:0000313" key="18">
    <source>
        <dbReference type="Proteomes" id="UP000054248"/>
    </source>
</evidence>
<feature type="compositionally biased region" description="Basic and acidic residues" evidence="15">
    <location>
        <begin position="340"/>
        <end position="350"/>
    </location>
</feature>
<dbReference type="PANTHER" id="PTHR13451:SF0">
    <property type="entry name" value="CROSSOVER JUNCTION ENDONUCLEASE MUS81"/>
    <property type="match status" value="1"/>
</dbReference>
<evidence type="ECO:0000256" key="11">
    <source>
        <dbReference type="ARBA" id="ARBA00023204"/>
    </source>
</evidence>
<comment type="subunit">
    <text evidence="14">Interacts with EME1.</text>
</comment>
<dbReference type="GO" id="GO:0006308">
    <property type="term" value="P:DNA catabolic process"/>
    <property type="evidence" value="ECO:0007669"/>
    <property type="project" value="UniProtKB-UniRule"/>
</dbReference>
<dbReference type="InterPro" id="IPR006166">
    <property type="entry name" value="ERCC4_domain"/>
</dbReference>
<dbReference type="InterPro" id="IPR033309">
    <property type="entry name" value="Mus81"/>
</dbReference>
<accession>A0A0C3QJH6</accession>
<dbReference type="GO" id="GO:0003677">
    <property type="term" value="F:DNA binding"/>
    <property type="evidence" value="ECO:0007669"/>
    <property type="project" value="UniProtKB-UniRule"/>
</dbReference>
<dbReference type="AlphaFoldDB" id="A0A0C3QJH6"/>
<evidence type="ECO:0000256" key="13">
    <source>
        <dbReference type="ARBA" id="ARBA00023254"/>
    </source>
</evidence>
<dbReference type="CDD" id="cd20074">
    <property type="entry name" value="XPF_nuclease_Mus81"/>
    <property type="match status" value="1"/>
</dbReference>
<dbReference type="InterPro" id="IPR047416">
    <property type="entry name" value="XPF_nuclease_Mus81"/>
</dbReference>
<evidence type="ECO:0000256" key="1">
    <source>
        <dbReference type="ARBA" id="ARBA00001946"/>
    </source>
</evidence>
<dbReference type="PANTHER" id="PTHR13451">
    <property type="entry name" value="CLASS II CROSSOVER JUNCTION ENDONUCLEASE MUS81"/>
    <property type="match status" value="1"/>
</dbReference>
<dbReference type="Gene3D" id="1.10.150.670">
    <property type="entry name" value="Crossover junction endonuclease EME1, DNA-binding domain"/>
    <property type="match status" value="1"/>
</dbReference>
<gene>
    <name evidence="17" type="ORF">M407DRAFT_23450</name>
</gene>
<evidence type="ECO:0000256" key="15">
    <source>
        <dbReference type="SAM" id="MobiDB-lite"/>
    </source>
</evidence>
<dbReference type="EC" id="3.1.22.-" evidence="14"/>
<keyword evidence="11 14" id="KW-0234">DNA repair</keyword>
<dbReference type="GO" id="GO:0031573">
    <property type="term" value="P:mitotic intra-S DNA damage checkpoint signaling"/>
    <property type="evidence" value="ECO:0007669"/>
    <property type="project" value="TreeGrafter"/>
</dbReference>
<evidence type="ECO:0000256" key="9">
    <source>
        <dbReference type="ARBA" id="ARBA00022842"/>
    </source>
</evidence>
<keyword evidence="18" id="KW-1185">Reference proteome</keyword>
<feature type="region of interest" description="Disordered" evidence="15">
    <location>
        <begin position="339"/>
        <end position="372"/>
    </location>
</feature>
<evidence type="ECO:0000256" key="2">
    <source>
        <dbReference type="ARBA" id="ARBA00004123"/>
    </source>
</evidence>
<keyword evidence="10 14" id="KW-0233">DNA recombination</keyword>
<dbReference type="GO" id="GO:0005634">
    <property type="term" value="C:nucleus"/>
    <property type="evidence" value="ECO:0007669"/>
    <property type="project" value="UniProtKB-SubCell"/>
</dbReference>
<keyword evidence="13" id="KW-0469">Meiosis</keyword>
<keyword evidence="4 14" id="KW-0540">Nuclease</keyword>
<dbReference type="Proteomes" id="UP000054248">
    <property type="component" value="Unassembled WGS sequence"/>
</dbReference>
<feature type="region of interest" description="Disordered" evidence="15">
    <location>
        <begin position="1"/>
        <end position="34"/>
    </location>
</feature>
<feature type="domain" description="ERCC4" evidence="16">
    <location>
        <begin position="91"/>
        <end position="191"/>
    </location>
</feature>
<dbReference type="STRING" id="1051891.A0A0C3QJH6"/>
<proteinExistence type="inferred from homology"/>
<reference evidence="18" key="2">
    <citation type="submission" date="2015-01" db="EMBL/GenBank/DDBJ databases">
        <title>Evolutionary Origins and Diversification of the Mycorrhizal Mutualists.</title>
        <authorList>
            <consortium name="DOE Joint Genome Institute"/>
            <consortium name="Mycorrhizal Genomics Consortium"/>
            <person name="Kohler A."/>
            <person name="Kuo A."/>
            <person name="Nagy L.G."/>
            <person name="Floudas D."/>
            <person name="Copeland A."/>
            <person name="Barry K.W."/>
            <person name="Cichocki N."/>
            <person name="Veneault-Fourrey C."/>
            <person name="LaButti K."/>
            <person name="Lindquist E.A."/>
            <person name="Lipzen A."/>
            <person name="Lundell T."/>
            <person name="Morin E."/>
            <person name="Murat C."/>
            <person name="Riley R."/>
            <person name="Ohm R."/>
            <person name="Sun H."/>
            <person name="Tunlid A."/>
            <person name="Henrissat B."/>
            <person name="Grigoriev I.V."/>
            <person name="Hibbett D.S."/>
            <person name="Martin F."/>
        </authorList>
    </citation>
    <scope>NUCLEOTIDE SEQUENCE [LARGE SCALE GENOMIC DNA]</scope>
    <source>
        <strain evidence="18">MUT 4182</strain>
    </source>
</reference>
<evidence type="ECO:0000256" key="4">
    <source>
        <dbReference type="ARBA" id="ARBA00022722"/>
    </source>
</evidence>
<dbReference type="GO" id="GO:0048476">
    <property type="term" value="C:Holliday junction resolvase complex"/>
    <property type="evidence" value="ECO:0007669"/>
    <property type="project" value="UniProtKB-UniRule"/>
</dbReference>
<dbReference type="Gene3D" id="3.40.50.10130">
    <property type="match status" value="1"/>
</dbReference>
<comment type="cofactor">
    <cofactor evidence="1 14">
        <name>Mg(2+)</name>
        <dbReference type="ChEBI" id="CHEBI:18420"/>
    </cofactor>
</comment>